<accession>A7N2C1</accession>
<dbReference type="KEGG" id="vha:VIBHAR_06076"/>
<protein>
    <submittedName>
        <fullName evidence="1">Uncharacterized protein</fullName>
    </submittedName>
</protein>
<sequence length="39" mass="4403">MRQSSGEKMWGSLRIRQHLNNLAKIISNTDVNIFMGKAG</sequence>
<name>A7N2C1_VIBC1</name>
<proteinExistence type="predicted"/>
<organism evidence="1 2">
    <name type="scientific">Vibrio campbellii (strain ATCC BAA-1116)</name>
    <dbReference type="NCBI Taxonomy" id="2902295"/>
    <lineage>
        <taxon>Bacteria</taxon>
        <taxon>Pseudomonadati</taxon>
        <taxon>Pseudomonadota</taxon>
        <taxon>Gammaproteobacteria</taxon>
        <taxon>Vibrionales</taxon>
        <taxon>Vibrionaceae</taxon>
        <taxon>Vibrio</taxon>
    </lineage>
</organism>
<dbReference type="Proteomes" id="UP000008152">
    <property type="component" value="Chromosome II"/>
</dbReference>
<evidence type="ECO:0000313" key="2">
    <source>
        <dbReference type="Proteomes" id="UP000008152"/>
    </source>
</evidence>
<evidence type="ECO:0000313" key="1">
    <source>
        <dbReference type="EMBL" id="ABU73969.1"/>
    </source>
</evidence>
<reference evidence="1 2" key="1">
    <citation type="submission" date="2007-08" db="EMBL/GenBank/DDBJ databases">
        <authorList>
            <consortium name="The Vibrio harveyi Genome Sequencing Project"/>
            <person name="Bassler B."/>
            <person name="Clifton S.W."/>
            <person name="Fulton L."/>
            <person name="Delehaunty K."/>
            <person name="Fronick C."/>
            <person name="Harrison M."/>
            <person name="Markivic C."/>
            <person name="Fulton R."/>
            <person name="Tin-Wollam A.-M."/>
            <person name="Shah N."/>
            <person name="Pepin K."/>
            <person name="Nash W."/>
            <person name="Thiruvilangam P."/>
            <person name="Bhonagiri V."/>
            <person name="Waters C."/>
            <person name="Tu K.C."/>
            <person name="Irgon J."/>
            <person name="Wilson R.K."/>
        </authorList>
    </citation>
    <scope>NUCLEOTIDE SEQUENCE [LARGE SCALE GENOMIC DNA]</scope>
    <source>
        <strain evidence="2">ATCC BAA-1116 / BB120</strain>
    </source>
</reference>
<dbReference type="EMBL" id="CP000790">
    <property type="protein sequence ID" value="ABU73969.1"/>
    <property type="molecule type" value="Genomic_DNA"/>
</dbReference>
<dbReference type="AlphaFoldDB" id="A7N2C1"/>
<gene>
    <name evidence="1" type="ordered locus">VIBHAR_06076</name>
</gene>